<organism evidence="2 3">
    <name type="scientific">Kribbella qitaiheensis</name>
    <dbReference type="NCBI Taxonomy" id="1544730"/>
    <lineage>
        <taxon>Bacteria</taxon>
        <taxon>Bacillati</taxon>
        <taxon>Actinomycetota</taxon>
        <taxon>Actinomycetes</taxon>
        <taxon>Propionibacteriales</taxon>
        <taxon>Kribbellaceae</taxon>
        <taxon>Kribbella</taxon>
    </lineage>
</organism>
<keyword evidence="1" id="KW-0812">Transmembrane</keyword>
<dbReference type="KEGG" id="kqi:F1D05_29060"/>
<accession>A0A7G6XAF3</accession>
<evidence type="ECO:0000313" key="2">
    <source>
        <dbReference type="EMBL" id="QNE23218.1"/>
    </source>
</evidence>
<proteinExistence type="predicted"/>
<keyword evidence="1" id="KW-1133">Transmembrane helix</keyword>
<dbReference type="AlphaFoldDB" id="A0A7G6XAF3"/>
<name>A0A7G6XAF3_9ACTN</name>
<protein>
    <submittedName>
        <fullName evidence="2">Uncharacterized protein</fullName>
    </submittedName>
</protein>
<sequence length="69" mass="7436">MASFFIPGLGTLINGNTGLGIAIFAAYCFAWLTTMILIGFLLLPAVWVWGMIDAYQGAKNWNTAHGILS</sequence>
<evidence type="ECO:0000256" key="1">
    <source>
        <dbReference type="SAM" id="Phobius"/>
    </source>
</evidence>
<keyword evidence="3" id="KW-1185">Reference proteome</keyword>
<dbReference type="EMBL" id="CP043661">
    <property type="protein sequence ID" value="QNE23218.1"/>
    <property type="molecule type" value="Genomic_DNA"/>
</dbReference>
<gene>
    <name evidence="2" type="ORF">F1D05_29060</name>
</gene>
<reference evidence="3" key="1">
    <citation type="submission" date="2019-09" db="EMBL/GenBank/DDBJ databases">
        <title>Antimicrobial potential of Antarctic Bacteria.</title>
        <authorList>
            <person name="Benaud N."/>
            <person name="Edwards R.J."/>
            <person name="Ferrari B.C."/>
        </authorList>
    </citation>
    <scope>NUCLEOTIDE SEQUENCE [LARGE SCALE GENOMIC DNA]</scope>
    <source>
        <strain evidence="3">SPB151</strain>
    </source>
</reference>
<dbReference type="Proteomes" id="UP000515563">
    <property type="component" value="Chromosome"/>
</dbReference>
<reference evidence="2 3" key="2">
    <citation type="journal article" date="2020" name="Microbiol. Resour. Announc.">
        <title>Antarctic desert soil bacteria exhibit high novel natural product potential, evaluated through long-read genome sequencing and comparative genomics.</title>
        <authorList>
            <person name="Benaud N."/>
            <person name="Edwards R.J."/>
            <person name="Amos T.G."/>
            <person name="D'Agostino P.M."/>
            <person name="Gutierrez-Chavez C."/>
            <person name="Montgomery K."/>
            <person name="Nicetic I."/>
            <person name="Ferrari B.C."/>
        </authorList>
    </citation>
    <scope>NUCLEOTIDE SEQUENCE [LARGE SCALE GENOMIC DNA]</scope>
    <source>
        <strain evidence="2 3">SPB151</strain>
    </source>
</reference>
<feature type="transmembrane region" description="Helical" evidence="1">
    <location>
        <begin position="20"/>
        <end position="49"/>
    </location>
</feature>
<evidence type="ECO:0000313" key="3">
    <source>
        <dbReference type="Proteomes" id="UP000515563"/>
    </source>
</evidence>
<keyword evidence="1" id="KW-0472">Membrane</keyword>